<comment type="caution">
    <text evidence="5">The sequence shown here is derived from an EMBL/GenBank/DDBJ whole genome shotgun (WGS) entry which is preliminary data.</text>
</comment>
<evidence type="ECO:0000256" key="2">
    <source>
        <dbReference type="ARBA" id="ARBA00022741"/>
    </source>
</evidence>
<name>A0A1F6AQD1_9BACT</name>
<sequence>MSNLINNLILREKIIDAVREYFKLEKFHEVETPLLVPSVIPESYLENFTTILFDRRRRRKKMFLTASPESSLKKIIVAGLGNCFEITRSFRNGETDSLLHSPEFTILEWYRVGADYKEIMKDCENLFNKISINLGINNSNISYGNTKIDLAPPWEKITVSKALKKYAMVDFDDITGINSLKRIKKIATDKGYNVSKNNTWEVTFNQIFLNEVEPHLGTNGRPTIIYDYPAILAALAKLKKDDPRLAQRFELYIAGLELGDCYTELTDWKEQNYRFKNELKLIRKSNKNKVVQDDTLIKALKRGLPDCSGMAMGIDRVVMLFGDIKDIKDTKFTFS</sequence>
<gene>
    <name evidence="5" type="ORF">A2960_02010</name>
</gene>
<dbReference type="SUPFAM" id="SSF55681">
    <property type="entry name" value="Class II aaRS and biotin synthetases"/>
    <property type="match status" value="1"/>
</dbReference>
<dbReference type="InterPro" id="IPR004525">
    <property type="entry name" value="EpmA"/>
</dbReference>
<dbReference type="EMBL" id="MFJR01000007">
    <property type="protein sequence ID" value="OGG26901.1"/>
    <property type="molecule type" value="Genomic_DNA"/>
</dbReference>
<dbReference type="PROSITE" id="PS50862">
    <property type="entry name" value="AA_TRNA_LIGASE_II"/>
    <property type="match status" value="1"/>
</dbReference>
<dbReference type="NCBIfam" id="NF006828">
    <property type="entry name" value="PRK09350.1"/>
    <property type="match status" value="1"/>
</dbReference>
<dbReference type="InterPro" id="IPR045864">
    <property type="entry name" value="aa-tRNA-synth_II/BPL/LPL"/>
</dbReference>
<dbReference type="InterPro" id="IPR018149">
    <property type="entry name" value="Lys-tRNA-synth_II_C"/>
</dbReference>
<dbReference type="Proteomes" id="UP000176609">
    <property type="component" value="Unassembled WGS sequence"/>
</dbReference>
<organism evidence="5 6">
    <name type="scientific">Candidatus Gottesmanbacteria bacterium RIFCSPLOWO2_01_FULL_39_12b</name>
    <dbReference type="NCBI Taxonomy" id="1798388"/>
    <lineage>
        <taxon>Bacteria</taxon>
        <taxon>Candidatus Gottesmaniibacteriota</taxon>
    </lineage>
</organism>
<dbReference type="InterPro" id="IPR006195">
    <property type="entry name" value="aa-tRNA-synth_II"/>
</dbReference>
<dbReference type="GO" id="GO:0004824">
    <property type="term" value="F:lysine-tRNA ligase activity"/>
    <property type="evidence" value="ECO:0007669"/>
    <property type="project" value="InterPro"/>
</dbReference>
<dbReference type="InterPro" id="IPR004364">
    <property type="entry name" value="Aa-tRNA-synt_II"/>
</dbReference>
<dbReference type="PANTHER" id="PTHR42918">
    <property type="entry name" value="LYSYL-TRNA SYNTHETASE"/>
    <property type="match status" value="1"/>
</dbReference>
<evidence type="ECO:0000256" key="3">
    <source>
        <dbReference type="ARBA" id="ARBA00022840"/>
    </source>
</evidence>
<evidence type="ECO:0000259" key="4">
    <source>
        <dbReference type="PROSITE" id="PS50862"/>
    </source>
</evidence>
<feature type="domain" description="Aminoacyl-transfer RNA synthetases class-II family profile" evidence="4">
    <location>
        <begin position="10"/>
        <end position="321"/>
    </location>
</feature>
<protein>
    <submittedName>
        <fullName evidence="5">EF-P lysine aminoacylase GenX</fullName>
    </submittedName>
</protein>
<keyword evidence="1" id="KW-0436">Ligase</keyword>
<dbReference type="PRINTS" id="PR00982">
    <property type="entry name" value="TRNASYNTHLYS"/>
</dbReference>
<dbReference type="AlphaFoldDB" id="A0A1F6AQD1"/>
<dbReference type="GO" id="GO:0005829">
    <property type="term" value="C:cytosol"/>
    <property type="evidence" value="ECO:0007669"/>
    <property type="project" value="TreeGrafter"/>
</dbReference>
<accession>A0A1F6AQD1</accession>
<evidence type="ECO:0000313" key="5">
    <source>
        <dbReference type="EMBL" id="OGG26901.1"/>
    </source>
</evidence>
<keyword evidence="3" id="KW-0067">ATP-binding</keyword>
<evidence type="ECO:0000256" key="1">
    <source>
        <dbReference type="ARBA" id="ARBA00022598"/>
    </source>
</evidence>
<dbReference type="NCBIfam" id="TIGR00462">
    <property type="entry name" value="genX"/>
    <property type="match status" value="1"/>
</dbReference>
<dbReference type="Pfam" id="PF00152">
    <property type="entry name" value="tRNA-synt_2"/>
    <property type="match status" value="1"/>
</dbReference>
<dbReference type="Gene3D" id="3.30.930.10">
    <property type="entry name" value="Bira Bifunctional Protein, Domain 2"/>
    <property type="match status" value="1"/>
</dbReference>
<dbReference type="GO" id="GO:0006430">
    <property type="term" value="P:lysyl-tRNA aminoacylation"/>
    <property type="evidence" value="ECO:0007669"/>
    <property type="project" value="InterPro"/>
</dbReference>
<dbReference type="PANTHER" id="PTHR42918:SF6">
    <property type="entry name" value="ELONGATION FACTOR P--(R)-BETA-LYSINE LIGASE"/>
    <property type="match status" value="1"/>
</dbReference>
<dbReference type="GO" id="GO:0005524">
    <property type="term" value="F:ATP binding"/>
    <property type="evidence" value="ECO:0007669"/>
    <property type="project" value="UniProtKB-KW"/>
</dbReference>
<reference evidence="5 6" key="1">
    <citation type="journal article" date="2016" name="Nat. Commun.">
        <title>Thousands of microbial genomes shed light on interconnected biogeochemical processes in an aquifer system.</title>
        <authorList>
            <person name="Anantharaman K."/>
            <person name="Brown C.T."/>
            <person name="Hug L.A."/>
            <person name="Sharon I."/>
            <person name="Castelle C.J."/>
            <person name="Probst A.J."/>
            <person name="Thomas B.C."/>
            <person name="Singh A."/>
            <person name="Wilkins M.J."/>
            <person name="Karaoz U."/>
            <person name="Brodie E.L."/>
            <person name="Williams K.H."/>
            <person name="Hubbard S.S."/>
            <person name="Banfield J.F."/>
        </authorList>
    </citation>
    <scope>NUCLEOTIDE SEQUENCE [LARGE SCALE GENOMIC DNA]</scope>
</reference>
<keyword evidence="2" id="KW-0547">Nucleotide-binding</keyword>
<proteinExistence type="predicted"/>
<evidence type="ECO:0000313" key="6">
    <source>
        <dbReference type="Proteomes" id="UP000176609"/>
    </source>
</evidence>
<dbReference type="GO" id="GO:0000049">
    <property type="term" value="F:tRNA binding"/>
    <property type="evidence" value="ECO:0007669"/>
    <property type="project" value="TreeGrafter"/>
</dbReference>